<keyword evidence="1" id="KW-0472">Membrane</keyword>
<protein>
    <submittedName>
        <fullName evidence="2">Uncharacterized protein</fullName>
    </submittedName>
</protein>
<dbReference type="KEGG" id="aym:YM304_23410"/>
<dbReference type="AlphaFoldDB" id="A0A6C7EBZ3"/>
<keyword evidence="1" id="KW-0812">Transmembrane</keyword>
<keyword evidence="1" id="KW-1133">Transmembrane helix</keyword>
<reference evidence="2 3" key="1">
    <citation type="journal article" date="2013" name="Int. J. Syst. Evol. Microbiol.">
        <title>Ilumatobacter nonamiense sp. nov. and Ilumatobacter coccineum sp. nov., isolated from seashore sand.</title>
        <authorList>
            <person name="Matsumoto A."/>
            <person name="Kasai H."/>
            <person name="Matsuo Y."/>
            <person name="Shizuri Y."/>
            <person name="Ichikawa N."/>
            <person name="Fujita N."/>
            <person name="Omura S."/>
            <person name="Takahashi Y."/>
        </authorList>
    </citation>
    <scope>NUCLEOTIDE SEQUENCE [LARGE SCALE GENOMIC DNA]</scope>
    <source>
        <strain evidence="3">NBRC 103263 / KCTC 29153 / YM16-304</strain>
    </source>
</reference>
<dbReference type="EMBL" id="AP012057">
    <property type="protein sequence ID" value="BAN02655.1"/>
    <property type="molecule type" value="Genomic_DNA"/>
</dbReference>
<evidence type="ECO:0000313" key="3">
    <source>
        <dbReference type="Proteomes" id="UP000011863"/>
    </source>
</evidence>
<dbReference type="OrthoDB" id="5188839at2"/>
<evidence type="ECO:0000313" key="2">
    <source>
        <dbReference type="EMBL" id="BAN02655.1"/>
    </source>
</evidence>
<sequence length="143" mass="15606">MSSLHDAHVATGWFLICSNAFVGVWALAAHLLPSLRRRELWWATAVAQMSTIVVAAIGALIVNRHGVELDSFHALYGFSTIFAVAILYSYRNSPFIADKLHLLYGLGSLFIMGLGIRSLFLDGVATEVGLAVLTVQTWTLPFS</sequence>
<gene>
    <name evidence="2" type="ORF">YM304_23410</name>
</gene>
<proteinExistence type="predicted"/>
<accession>A0A6C7EBZ3</accession>
<keyword evidence="3" id="KW-1185">Reference proteome</keyword>
<dbReference type="Proteomes" id="UP000011863">
    <property type="component" value="Chromosome"/>
</dbReference>
<feature type="transmembrane region" description="Helical" evidence="1">
    <location>
        <begin position="12"/>
        <end position="33"/>
    </location>
</feature>
<feature type="transmembrane region" description="Helical" evidence="1">
    <location>
        <begin position="102"/>
        <end position="120"/>
    </location>
</feature>
<feature type="transmembrane region" description="Helical" evidence="1">
    <location>
        <begin position="40"/>
        <end position="62"/>
    </location>
</feature>
<name>A0A6C7EBZ3_ILUCY</name>
<evidence type="ECO:0000256" key="1">
    <source>
        <dbReference type="SAM" id="Phobius"/>
    </source>
</evidence>
<organism evidence="2 3">
    <name type="scientific">Ilumatobacter coccineus (strain NBRC 103263 / KCTC 29153 / YM16-304)</name>
    <dbReference type="NCBI Taxonomy" id="1313172"/>
    <lineage>
        <taxon>Bacteria</taxon>
        <taxon>Bacillati</taxon>
        <taxon>Actinomycetota</taxon>
        <taxon>Acidimicrobiia</taxon>
        <taxon>Acidimicrobiales</taxon>
        <taxon>Ilumatobacteraceae</taxon>
        <taxon>Ilumatobacter</taxon>
    </lineage>
</organism>
<dbReference type="RefSeq" id="WP_015441902.1">
    <property type="nucleotide sequence ID" value="NC_020520.1"/>
</dbReference>
<feature type="transmembrane region" description="Helical" evidence="1">
    <location>
        <begin position="74"/>
        <end position="90"/>
    </location>
</feature>